<dbReference type="Proteomes" id="UP001597116">
    <property type="component" value="Unassembled WGS sequence"/>
</dbReference>
<evidence type="ECO:0000313" key="1">
    <source>
        <dbReference type="EMBL" id="MFD1141943.1"/>
    </source>
</evidence>
<reference evidence="2" key="1">
    <citation type="journal article" date="2019" name="Int. J. Syst. Evol. Microbiol.">
        <title>The Global Catalogue of Microorganisms (GCM) 10K type strain sequencing project: providing services to taxonomists for standard genome sequencing and annotation.</title>
        <authorList>
            <consortium name="The Broad Institute Genomics Platform"/>
            <consortium name="The Broad Institute Genome Sequencing Center for Infectious Disease"/>
            <person name="Wu L."/>
            <person name="Ma J."/>
        </authorList>
    </citation>
    <scope>NUCLEOTIDE SEQUENCE [LARGE SCALE GENOMIC DNA]</scope>
    <source>
        <strain evidence="2">CCUG 55608</strain>
    </source>
</reference>
<keyword evidence="2" id="KW-1185">Reference proteome</keyword>
<gene>
    <name evidence="1" type="ORF">ACFQ4C_12525</name>
</gene>
<accession>A0ABW3QJ63</accession>
<evidence type="ECO:0000313" key="2">
    <source>
        <dbReference type="Proteomes" id="UP001597116"/>
    </source>
</evidence>
<name>A0ABW3QJ63_9BACT</name>
<sequence>MDQILSTDELDVLEKYLTEISKPNSEEAILQNNPALLGAIVFPALEKLIRHKQNRIDPEFDEWPDFTPAWLTAYGHQNTKELKKTIKEYRAEKVVWEKQQLYNKELLKMTGGDLLQLVKNILDDLNLRKDA</sequence>
<proteinExistence type="predicted"/>
<protein>
    <submittedName>
        <fullName evidence="1">Uncharacterized protein</fullName>
    </submittedName>
</protein>
<dbReference type="EMBL" id="JBHTLP010000008">
    <property type="protein sequence ID" value="MFD1141943.1"/>
    <property type="molecule type" value="Genomic_DNA"/>
</dbReference>
<dbReference type="RefSeq" id="WP_265992449.1">
    <property type="nucleotide sequence ID" value="NZ_CP110973.1"/>
</dbReference>
<comment type="caution">
    <text evidence="1">The sequence shown here is derived from an EMBL/GenBank/DDBJ whole genome shotgun (WGS) entry which is preliminary data.</text>
</comment>
<organism evidence="1 2">
    <name type="scientific">Larkinella insperata</name>
    <dbReference type="NCBI Taxonomy" id="332158"/>
    <lineage>
        <taxon>Bacteria</taxon>
        <taxon>Pseudomonadati</taxon>
        <taxon>Bacteroidota</taxon>
        <taxon>Cytophagia</taxon>
        <taxon>Cytophagales</taxon>
        <taxon>Spirosomataceae</taxon>
        <taxon>Larkinella</taxon>
    </lineage>
</organism>